<evidence type="ECO:0000313" key="2">
    <source>
        <dbReference type="EMBL" id="NNH66632.1"/>
    </source>
</evidence>
<evidence type="ECO:0000313" key="3">
    <source>
        <dbReference type="Proteomes" id="UP000530654"/>
    </source>
</evidence>
<accession>A0A7Y2W8D0</accession>
<feature type="region of interest" description="Disordered" evidence="1">
    <location>
        <begin position="406"/>
        <end position="461"/>
    </location>
</feature>
<evidence type="ECO:0000256" key="1">
    <source>
        <dbReference type="SAM" id="MobiDB-lite"/>
    </source>
</evidence>
<dbReference type="EMBL" id="JABEQY010000028">
    <property type="protein sequence ID" value="NNH66632.1"/>
    <property type="molecule type" value="Genomic_DNA"/>
</dbReference>
<dbReference type="InterPro" id="IPR036890">
    <property type="entry name" value="HATPase_C_sf"/>
</dbReference>
<organism evidence="2 3">
    <name type="scientific">Rhizobium laguerreae</name>
    <dbReference type="NCBI Taxonomy" id="1076926"/>
    <lineage>
        <taxon>Bacteria</taxon>
        <taxon>Pseudomonadati</taxon>
        <taxon>Pseudomonadota</taxon>
        <taxon>Alphaproteobacteria</taxon>
        <taxon>Hyphomicrobiales</taxon>
        <taxon>Rhizobiaceae</taxon>
        <taxon>Rhizobium/Agrobacterium group</taxon>
        <taxon>Rhizobium</taxon>
    </lineage>
</organism>
<comment type="caution">
    <text evidence="2">The sequence shown here is derived from an EMBL/GenBank/DDBJ whole genome shotgun (WGS) entry which is preliminary data.</text>
</comment>
<dbReference type="AlphaFoldDB" id="A0A7Y2W8D0"/>
<reference evidence="2 3" key="1">
    <citation type="submission" date="2020-04" db="EMBL/GenBank/DDBJ databases">
        <title>Rhizobium bacterial biofertilizers improve the content of phenolic compounds of Lactuca sativa L. under non-saline and saline-stress conditions.</title>
        <authorList>
            <person name="Ayuso-Calles M."/>
            <person name="Garcia-Estevez I."/>
            <person name="Jimenez-Gomez A."/>
            <person name="Flores-Felix J.D."/>
            <person name="Escribano-Bailon M."/>
            <person name="Rivas R."/>
        </authorList>
    </citation>
    <scope>NUCLEOTIDE SEQUENCE [LARGE SCALE GENOMIC DNA]</scope>
    <source>
        <strain evidence="2 3">GPTR02</strain>
    </source>
</reference>
<dbReference type="Proteomes" id="UP000530654">
    <property type="component" value="Unassembled WGS sequence"/>
</dbReference>
<gene>
    <name evidence="2" type="ORF">HLI17_25720</name>
</gene>
<dbReference type="RefSeq" id="WP_170282182.1">
    <property type="nucleotide sequence ID" value="NZ_JABEQY010000028.1"/>
</dbReference>
<feature type="compositionally biased region" description="Polar residues" evidence="1">
    <location>
        <begin position="410"/>
        <end position="421"/>
    </location>
</feature>
<protein>
    <submittedName>
        <fullName evidence="2">Uncharacterized protein</fullName>
    </submittedName>
</protein>
<proteinExistence type="predicted"/>
<sequence>MRSEHLGIGDRTFLINRLIQQAPINTLIREFFKNADENAALAPDGRRIVEIYPTVIDGVRKLTLWNTGIGMSAAELKIATDLSSSVNKLMSLDGNFGIGAKVSGLAASPDGIRYRSCKNCEVNEVTIGYDEAEETYVRFAVQFPDGTSESIYDVTATVQAEGTSIDEDWTEVVLFGEGPAHDTVAEPIGTGVAVDRSFIATSIFRRFVQFSPGVQVRVDVSMTKGGGKDETGKSRQLKTLDDILDRLPPHEDVTDVSTGITVRYIHDPKHEGSGHTYSSRANAATGSTTFCALVYKGERYDFRTQKVWSSVAPTFGIPFGSKVLTIEIRLPNQAAFPSQYRDSLTWRHDRSPLTADHYAYLVRELMPDWVKDVIRSESPDGADDLNDLQSDLQTLLDELRVPTKVMKRTPQPTAFTEQNTAGIPEPEATTLESEQDEDTPEGLVPPTKRTEQRASASRVRYAPDGATASKLARALERAPEIKILTDPDEIADRGLKGRAARFYGEVQTLFVNGLYPVVAKMADELANEFGDAEDPDEARSIALQASQRTLAYRVGKATCFALAKRLLDDWSTEDLERATSPESLSMAADDYRQSLAAGRKWIKDRIRIAGVAALG</sequence>
<name>A0A7Y2W8D0_9HYPH</name>
<dbReference type="SUPFAM" id="SSF55874">
    <property type="entry name" value="ATPase domain of HSP90 chaperone/DNA topoisomerase II/histidine kinase"/>
    <property type="match status" value="1"/>
</dbReference>